<evidence type="ECO:0000256" key="1">
    <source>
        <dbReference type="SAM" id="Phobius"/>
    </source>
</evidence>
<dbReference type="EMBL" id="JBHUIP010000003">
    <property type="protein sequence ID" value="MFD2261698.1"/>
    <property type="molecule type" value="Genomic_DNA"/>
</dbReference>
<dbReference type="RefSeq" id="WP_379874614.1">
    <property type="nucleotide sequence ID" value="NZ_JBHUIP010000003.1"/>
</dbReference>
<proteinExistence type="predicted"/>
<keyword evidence="3" id="KW-1185">Reference proteome</keyword>
<comment type="caution">
    <text evidence="2">The sequence shown here is derived from an EMBL/GenBank/DDBJ whole genome shotgun (WGS) entry which is preliminary data.</text>
</comment>
<accession>A0ABW5DKR2</accession>
<evidence type="ECO:0000313" key="3">
    <source>
        <dbReference type="Proteomes" id="UP001597295"/>
    </source>
</evidence>
<name>A0ABW5DKR2_9PROT</name>
<keyword evidence="1" id="KW-0472">Membrane</keyword>
<dbReference type="Proteomes" id="UP001597295">
    <property type="component" value="Unassembled WGS sequence"/>
</dbReference>
<keyword evidence="1" id="KW-0812">Transmembrane</keyword>
<gene>
    <name evidence="2" type="ORF">ACFSM5_02285</name>
</gene>
<organism evidence="2 3">
    <name type="scientific">Lacibacterium aquatile</name>
    <dbReference type="NCBI Taxonomy" id="1168082"/>
    <lineage>
        <taxon>Bacteria</taxon>
        <taxon>Pseudomonadati</taxon>
        <taxon>Pseudomonadota</taxon>
        <taxon>Alphaproteobacteria</taxon>
        <taxon>Rhodospirillales</taxon>
        <taxon>Rhodospirillaceae</taxon>
    </lineage>
</organism>
<feature type="transmembrane region" description="Helical" evidence="1">
    <location>
        <begin position="97"/>
        <end position="117"/>
    </location>
</feature>
<feature type="transmembrane region" description="Helical" evidence="1">
    <location>
        <begin position="64"/>
        <end position="85"/>
    </location>
</feature>
<evidence type="ECO:0000313" key="2">
    <source>
        <dbReference type="EMBL" id="MFD2261698.1"/>
    </source>
</evidence>
<protein>
    <submittedName>
        <fullName evidence="2">Uncharacterized protein</fullName>
    </submittedName>
</protein>
<sequence>MWSIFDARTSVTLVALLLAMCTGVVGLLLLSRRPTPGAAEWGFGLLLYVASTMLLLIRQPRFDWLPLNIGIGLAVLTCMLVLNGIHRWNGLTPSRRTLIFVPLTTLLVLNIVRVSLAPGHMDLAVSPAFTSVILGYAAGQAWRSPGLEFCSRLLAVLAVVQVVRVGMYLIPPEPLLQIILLLTLAALVMVQGIALYRAVARRTEALNERS</sequence>
<keyword evidence="1" id="KW-1133">Transmembrane helix</keyword>
<feature type="transmembrane region" description="Helical" evidence="1">
    <location>
        <begin position="176"/>
        <end position="199"/>
    </location>
</feature>
<reference evidence="3" key="1">
    <citation type="journal article" date="2019" name="Int. J. Syst. Evol. Microbiol.">
        <title>The Global Catalogue of Microorganisms (GCM) 10K type strain sequencing project: providing services to taxonomists for standard genome sequencing and annotation.</title>
        <authorList>
            <consortium name="The Broad Institute Genomics Platform"/>
            <consortium name="The Broad Institute Genome Sequencing Center for Infectious Disease"/>
            <person name="Wu L."/>
            <person name="Ma J."/>
        </authorList>
    </citation>
    <scope>NUCLEOTIDE SEQUENCE [LARGE SCALE GENOMIC DNA]</scope>
    <source>
        <strain evidence="3">CGMCC 1.19062</strain>
    </source>
</reference>
<feature type="transmembrane region" description="Helical" evidence="1">
    <location>
        <begin position="38"/>
        <end position="58"/>
    </location>
</feature>
<feature type="transmembrane region" description="Helical" evidence="1">
    <location>
        <begin position="12"/>
        <end position="31"/>
    </location>
</feature>